<protein>
    <submittedName>
        <fullName evidence="1">Uncharacterized protein</fullName>
    </submittedName>
</protein>
<evidence type="ECO:0000313" key="1">
    <source>
        <dbReference type="EMBL" id="QEG09225.1"/>
    </source>
</evidence>
<reference evidence="2" key="1">
    <citation type="submission" date="2019-06" db="EMBL/GenBank/DDBJ databases">
        <title>The complete genome of Stenotrophomonas phage Pokken.</title>
        <authorList>
            <person name="Hayden A."/>
            <person name="Martinez N."/>
            <person name="Moreland R."/>
            <person name="Liu M."/>
            <person name="Gonzalez C.F."/>
            <person name="Ramsey J."/>
        </authorList>
    </citation>
    <scope>NUCLEOTIDE SEQUENCE [LARGE SCALE GENOMIC DNA]</scope>
</reference>
<organism evidence="1 2">
    <name type="scientific">Stenotrophomonas phage Pokken</name>
    <dbReference type="NCBI Taxonomy" id="2596674"/>
    <lineage>
        <taxon>Viruses</taxon>
        <taxon>Duplodnaviria</taxon>
        <taxon>Heunggongvirae</taxon>
        <taxon>Uroviricota</taxon>
        <taxon>Caudoviricetes</taxon>
        <taxon>Schitoviridae</taxon>
        <taxon>Pokkenvirus</taxon>
        <taxon>Pokkenvirus pokken</taxon>
    </lineage>
</organism>
<accession>A0A5B9N8P2</accession>
<keyword evidence="2" id="KW-1185">Reference proteome</keyword>
<dbReference type="EMBL" id="MN062186">
    <property type="protein sequence ID" value="QEG09225.1"/>
    <property type="molecule type" value="Genomic_DNA"/>
</dbReference>
<evidence type="ECO:0000313" key="2">
    <source>
        <dbReference type="Proteomes" id="UP000324257"/>
    </source>
</evidence>
<name>A0A5B9N8P2_9CAUD</name>
<proteinExistence type="predicted"/>
<gene>
    <name evidence="1" type="ORF">CPT_Pokken_002</name>
</gene>
<sequence>MNYSSSQLPQSSVLSLYPYQPRLHLYPTEIDHVP</sequence>
<dbReference type="Proteomes" id="UP000324257">
    <property type="component" value="Segment"/>
</dbReference>